<dbReference type="AlphaFoldDB" id="A0A0M2NGM5"/>
<keyword evidence="1" id="KW-0805">Transcription regulation</keyword>
<dbReference type="PANTHER" id="PTHR43280:SF2">
    <property type="entry name" value="HTH-TYPE TRANSCRIPTIONAL REGULATOR EXSA"/>
    <property type="match status" value="1"/>
</dbReference>
<dbReference type="Pfam" id="PF12833">
    <property type="entry name" value="HTH_18"/>
    <property type="match status" value="1"/>
</dbReference>
<dbReference type="Gene3D" id="2.60.120.10">
    <property type="entry name" value="Jelly Rolls"/>
    <property type="match status" value="1"/>
</dbReference>
<dbReference type="STRING" id="270498.CHK_3160"/>
<dbReference type="InterPro" id="IPR009057">
    <property type="entry name" value="Homeodomain-like_sf"/>
</dbReference>
<evidence type="ECO:0000256" key="1">
    <source>
        <dbReference type="ARBA" id="ARBA00023015"/>
    </source>
</evidence>
<dbReference type="InterPro" id="IPR003313">
    <property type="entry name" value="AraC-bd"/>
</dbReference>
<sequence length="306" mass="36532">MEYEFIKHIAGTGLKTFVVAINWRELHFHNDMELLLVLDGSVSMDDGKQRYTLKKNDIFLSNKNAIHSLRRTHEDNLLMVIQFDPNLCKEYYPKIPRVRFSQNHIKKDSDGQYWEMLYRCMREIVSCYSQKHDGFAIEMMSILNHMLFCMLQNDQYTILDEKTAAAENRNMERLRRVIEFVRENYMYPITLKEIAEKEKLDMCYLSHFIKAHLGISFQNYLNRMRVEKAEYLLLHTDLSHIDICMECGFSDYKYLNKTFEKGFGCSPADYREKYRTCSMRVDEQNEQHIVMEVSRAFRFFGGHSIC</sequence>
<organism evidence="5 6">
    <name type="scientific">Christensenella hongkongensis</name>
    <dbReference type="NCBI Taxonomy" id="270498"/>
    <lineage>
        <taxon>Bacteria</taxon>
        <taxon>Bacillati</taxon>
        <taxon>Bacillota</taxon>
        <taxon>Clostridia</taxon>
        <taxon>Christensenellales</taxon>
        <taxon>Christensenellaceae</taxon>
        <taxon>Christensenella</taxon>
    </lineage>
</organism>
<dbReference type="InterPro" id="IPR014710">
    <property type="entry name" value="RmlC-like_jellyroll"/>
</dbReference>
<evidence type="ECO:0000256" key="3">
    <source>
        <dbReference type="ARBA" id="ARBA00023163"/>
    </source>
</evidence>
<dbReference type="Proteomes" id="UP000034076">
    <property type="component" value="Unassembled WGS sequence"/>
</dbReference>
<comment type="caution">
    <text evidence="5">The sequence shown here is derived from an EMBL/GenBank/DDBJ whole genome shotgun (WGS) entry which is preliminary data.</text>
</comment>
<keyword evidence="6" id="KW-1185">Reference proteome</keyword>
<dbReference type="Pfam" id="PF02311">
    <property type="entry name" value="AraC_binding"/>
    <property type="match status" value="1"/>
</dbReference>
<dbReference type="SUPFAM" id="SSF46689">
    <property type="entry name" value="Homeodomain-like"/>
    <property type="match status" value="2"/>
</dbReference>
<dbReference type="SMART" id="SM00342">
    <property type="entry name" value="HTH_ARAC"/>
    <property type="match status" value="1"/>
</dbReference>
<dbReference type="InterPro" id="IPR018060">
    <property type="entry name" value="HTH_AraC"/>
</dbReference>
<dbReference type="GO" id="GO:0003700">
    <property type="term" value="F:DNA-binding transcription factor activity"/>
    <property type="evidence" value="ECO:0007669"/>
    <property type="project" value="InterPro"/>
</dbReference>
<dbReference type="PANTHER" id="PTHR43280">
    <property type="entry name" value="ARAC-FAMILY TRANSCRIPTIONAL REGULATOR"/>
    <property type="match status" value="1"/>
</dbReference>
<name>A0A0M2NGM5_9FIRM</name>
<dbReference type="CDD" id="cd02208">
    <property type="entry name" value="cupin_RmlC-like"/>
    <property type="match status" value="1"/>
</dbReference>
<proteinExistence type="predicted"/>
<protein>
    <submittedName>
        <fullName evidence="5">DNA-binding response regulator, AraC family</fullName>
    </submittedName>
</protein>
<evidence type="ECO:0000259" key="4">
    <source>
        <dbReference type="PROSITE" id="PS01124"/>
    </source>
</evidence>
<dbReference type="GO" id="GO:0043565">
    <property type="term" value="F:sequence-specific DNA binding"/>
    <property type="evidence" value="ECO:0007669"/>
    <property type="project" value="InterPro"/>
</dbReference>
<reference evidence="5 6" key="1">
    <citation type="submission" date="2015-04" db="EMBL/GenBank/DDBJ databases">
        <title>Draft genome sequence of bacteremic isolate Catabacter hongkongensis type strain HKU16T.</title>
        <authorList>
            <person name="Lau S.K."/>
            <person name="Teng J.L."/>
            <person name="Huang Y."/>
            <person name="Curreem S.O."/>
            <person name="Tsui S.K."/>
            <person name="Woo P.C."/>
        </authorList>
    </citation>
    <scope>NUCLEOTIDE SEQUENCE [LARGE SCALE GENOMIC DNA]</scope>
    <source>
        <strain evidence="5 6">HKU16</strain>
    </source>
</reference>
<gene>
    <name evidence="5" type="ORF">CHK_3160</name>
</gene>
<dbReference type="Gene3D" id="1.10.10.60">
    <property type="entry name" value="Homeodomain-like"/>
    <property type="match status" value="2"/>
</dbReference>
<evidence type="ECO:0000313" key="5">
    <source>
        <dbReference type="EMBL" id="KKI49582.1"/>
    </source>
</evidence>
<evidence type="ECO:0000256" key="2">
    <source>
        <dbReference type="ARBA" id="ARBA00023125"/>
    </source>
</evidence>
<keyword evidence="2 5" id="KW-0238">DNA-binding</keyword>
<dbReference type="RefSeq" id="WP_059109649.1">
    <property type="nucleotide sequence ID" value="NZ_LLYX01000092.1"/>
</dbReference>
<feature type="domain" description="HTH araC/xylS-type" evidence="4">
    <location>
        <begin position="175"/>
        <end position="273"/>
    </location>
</feature>
<accession>A0A0M2NGM5</accession>
<dbReference type="InterPro" id="IPR037923">
    <property type="entry name" value="HTH-like"/>
</dbReference>
<dbReference type="PROSITE" id="PS01124">
    <property type="entry name" value="HTH_ARAC_FAMILY_2"/>
    <property type="match status" value="1"/>
</dbReference>
<evidence type="ECO:0000313" key="6">
    <source>
        <dbReference type="Proteomes" id="UP000034076"/>
    </source>
</evidence>
<dbReference type="EMBL" id="LAYJ01000133">
    <property type="protein sequence ID" value="KKI49582.1"/>
    <property type="molecule type" value="Genomic_DNA"/>
</dbReference>
<keyword evidence="3" id="KW-0804">Transcription</keyword>
<dbReference type="SUPFAM" id="SSF51215">
    <property type="entry name" value="Regulatory protein AraC"/>
    <property type="match status" value="1"/>
</dbReference>